<dbReference type="InterPro" id="IPR004316">
    <property type="entry name" value="SWEET_rpt"/>
</dbReference>
<evidence type="ECO:0008006" key="4">
    <source>
        <dbReference type="Google" id="ProtNLM"/>
    </source>
</evidence>
<evidence type="ECO:0000256" key="1">
    <source>
        <dbReference type="SAM" id="Phobius"/>
    </source>
</evidence>
<keyword evidence="1" id="KW-0812">Transmembrane</keyword>
<name>A0A1G2CCJ4_9BACT</name>
<dbReference type="STRING" id="1798649.A3B13_01465"/>
<dbReference type="EMBL" id="MHKZ01000044">
    <property type="protein sequence ID" value="OGY99094.1"/>
    <property type="molecule type" value="Genomic_DNA"/>
</dbReference>
<keyword evidence="1" id="KW-0472">Membrane</keyword>
<dbReference type="Proteomes" id="UP000176287">
    <property type="component" value="Unassembled WGS sequence"/>
</dbReference>
<dbReference type="AlphaFoldDB" id="A0A1G2CCJ4"/>
<reference evidence="2 3" key="1">
    <citation type="journal article" date="2016" name="Nat. Commun.">
        <title>Thousands of microbial genomes shed light on interconnected biogeochemical processes in an aquifer system.</title>
        <authorList>
            <person name="Anantharaman K."/>
            <person name="Brown C.T."/>
            <person name="Hug L.A."/>
            <person name="Sharon I."/>
            <person name="Castelle C.J."/>
            <person name="Probst A.J."/>
            <person name="Thomas B.C."/>
            <person name="Singh A."/>
            <person name="Wilkins M.J."/>
            <person name="Karaoz U."/>
            <person name="Brodie E.L."/>
            <person name="Williams K.H."/>
            <person name="Hubbard S.S."/>
            <person name="Banfield J.F."/>
        </authorList>
    </citation>
    <scope>NUCLEOTIDE SEQUENCE [LARGE SCALE GENOMIC DNA]</scope>
</reference>
<keyword evidence="1" id="KW-1133">Transmembrane helix</keyword>
<organism evidence="2 3">
    <name type="scientific">Candidatus Liptonbacteria bacterium RIFCSPLOWO2_01_FULL_45_15</name>
    <dbReference type="NCBI Taxonomy" id="1798649"/>
    <lineage>
        <taxon>Bacteria</taxon>
        <taxon>Candidatus Liptoniibacteriota</taxon>
    </lineage>
</organism>
<comment type="caution">
    <text evidence="2">The sequence shown here is derived from an EMBL/GenBank/DDBJ whole genome shotgun (WGS) entry which is preliminary data.</text>
</comment>
<dbReference type="Gene3D" id="1.20.1280.290">
    <property type="match status" value="1"/>
</dbReference>
<accession>A0A1G2CCJ4</accession>
<sequence length="67" mass="7473">MLPQVVKSFRAKKTGDVSMGMVILYALNSLIWAAYGWLLQSTPLIVANSIAFVISIIQFVLKLKYPD</sequence>
<dbReference type="GO" id="GO:0016020">
    <property type="term" value="C:membrane"/>
    <property type="evidence" value="ECO:0007669"/>
    <property type="project" value="InterPro"/>
</dbReference>
<evidence type="ECO:0000313" key="3">
    <source>
        <dbReference type="Proteomes" id="UP000176287"/>
    </source>
</evidence>
<proteinExistence type="predicted"/>
<evidence type="ECO:0000313" key="2">
    <source>
        <dbReference type="EMBL" id="OGY99094.1"/>
    </source>
</evidence>
<gene>
    <name evidence="2" type="ORF">A3B13_01465</name>
</gene>
<dbReference type="Pfam" id="PF03083">
    <property type="entry name" value="MtN3_slv"/>
    <property type="match status" value="1"/>
</dbReference>
<feature type="transmembrane region" description="Helical" evidence="1">
    <location>
        <begin position="21"/>
        <end position="38"/>
    </location>
</feature>
<protein>
    <recommendedName>
        <fullName evidence="4">MtN3 and saliva related transmembrane protein</fullName>
    </recommendedName>
</protein>
<feature type="transmembrane region" description="Helical" evidence="1">
    <location>
        <begin position="44"/>
        <end position="61"/>
    </location>
</feature>